<accession>A0A0C3AU27</accession>
<reference evidence="3" key="2">
    <citation type="submission" date="2015-01" db="EMBL/GenBank/DDBJ databases">
        <title>Evolutionary Origins and Diversification of the Mycorrhizal Mutualists.</title>
        <authorList>
            <consortium name="DOE Joint Genome Institute"/>
            <consortium name="Mycorrhizal Genomics Consortium"/>
            <person name="Kohler A."/>
            <person name="Kuo A."/>
            <person name="Nagy L.G."/>
            <person name="Floudas D."/>
            <person name="Copeland A."/>
            <person name="Barry K.W."/>
            <person name="Cichocki N."/>
            <person name="Veneault-Fourrey C."/>
            <person name="LaButti K."/>
            <person name="Lindquist E.A."/>
            <person name="Lipzen A."/>
            <person name="Lundell T."/>
            <person name="Morin E."/>
            <person name="Murat C."/>
            <person name="Riley R."/>
            <person name="Ohm R."/>
            <person name="Sun H."/>
            <person name="Tunlid A."/>
            <person name="Henrissat B."/>
            <person name="Grigoriev I.V."/>
            <person name="Hibbett D.S."/>
            <person name="Martin F."/>
        </authorList>
    </citation>
    <scope>NUCLEOTIDE SEQUENCE [LARGE SCALE GENOMIC DNA]</scope>
    <source>
        <strain evidence="3">MAFF 305830</strain>
    </source>
</reference>
<proteinExistence type="predicted"/>
<keyword evidence="3" id="KW-1185">Reference proteome</keyword>
<evidence type="ECO:0000313" key="2">
    <source>
        <dbReference type="EMBL" id="KIM22771.1"/>
    </source>
</evidence>
<gene>
    <name evidence="2" type="ORF">M408DRAFT_332735</name>
</gene>
<dbReference type="Proteomes" id="UP000054097">
    <property type="component" value="Unassembled WGS sequence"/>
</dbReference>
<evidence type="ECO:0000313" key="3">
    <source>
        <dbReference type="Proteomes" id="UP000054097"/>
    </source>
</evidence>
<dbReference type="PANTHER" id="PTHR38849:SF1">
    <property type="entry name" value="SMALL SECRETED PROTEIN"/>
    <property type="match status" value="1"/>
</dbReference>
<feature type="chain" id="PRO_5002175460" evidence="1">
    <location>
        <begin position="26"/>
        <end position="191"/>
    </location>
</feature>
<organism evidence="2 3">
    <name type="scientific">Serendipita vermifera MAFF 305830</name>
    <dbReference type="NCBI Taxonomy" id="933852"/>
    <lineage>
        <taxon>Eukaryota</taxon>
        <taxon>Fungi</taxon>
        <taxon>Dikarya</taxon>
        <taxon>Basidiomycota</taxon>
        <taxon>Agaricomycotina</taxon>
        <taxon>Agaricomycetes</taxon>
        <taxon>Sebacinales</taxon>
        <taxon>Serendipitaceae</taxon>
        <taxon>Serendipita</taxon>
    </lineage>
</organism>
<sequence>MIDFALFCFILLLNTLLFNTTAVIARPLHHLQRRGVAPLLYYREYTDFQISDGFGGNALEEAKSIIEEPFRDVPLVHVHYSAYERLSSMWEAVEYASILSYPNAVKMAERMDDDALVDALHVGETKNDVLMRLAQVQIMRIKIAKDGNQGRDTEESEDILSELEDKLMAAAEDDRRNRGRVSHRVELAYPL</sequence>
<protein>
    <submittedName>
        <fullName evidence="2">Uncharacterized protein</fullName>
    </submittedName>
</protein>
<dbReference type="OrthoDB" id="3262567at2759"/>
<dbReference type="AlphaFoldDB" id="A0A0C3AU27"/>
<dbReference type="EMBL" id="KN824348">
    <property type="protein sequence ID" value="KIM22771.1"/>
    <property type="molecule type" value="Genomic_DNA"/>
</dbReference>
<name>A0A0C3AU27_SERVB</name>
<keyword evidence="1" id="KW-0732">Signal</keyword>
<feature type="signal peptide" evidence="1">
    <location>
        <begin position="1"/>
        <end position="25"/>
    </location>
</feature>
<evidence type="ECO:0000256" key="1">
    <source>
        <dbReference type="SAM" id="SignalP"/>
    </source>
</evidence>
<dbReference type="HOGENOM" id="CLU_1422228_0_0_1"/>
<dbReference type="PANTHER" id="PTHR38849">
    <property type="entry name" value="SMALL SECRETED PROTEIN"/>
    <property type="match status" value="1"/>
</dbReference>
<reference evidence="2 3" key="1">
    <citation type="submission" date="2014-04" db="EMBL/GenBank/DDBJ databases">
        <authorList>
            <consortium name="DOE Joint Genome Institute"/>
            <person name="Kuo A."/>
            <person name="Zuccaro A."/>
            <person name="Kohler A."/>
            <person name="Nagy L.G."/>
            <person name="Floudas D."/>
            <person name="Copeland A."/>
            <person name="Barry K.W."/>
            <person name="Cichocki N."/>
            <person name="Veneault-Fourrey C."/>
            <person name="LaButti K."/>
            <person name="Lindquist E.A."/>
            <person name="Lipzen A."/>
            <person name="Lundell T."/>
            <person name="Morin E."/>
            <person name="Murat C."/>
            <person name="Sun H."/>
            <person name="Tunlid A."/>
            <person name="Henrissat B."/>
            <person name="Grigoriev I.V."/>
            <person name="Hibbett D.S."/>
            <person name="Martin F."/>
            <person name="Nordberg H.P."/>
            <person name="Cantor M.N."/>
            <person name="Hua S.X."/>
        </authorList>
    </citation>
    <scope>NUCLEOTIDE SEQUENCE [LARGE SCALE GENOMIC DNA]</scope>
    <source>
        <strain evidence="2 3">MAFF 305830</strain>
    </source>
</reference>